<dbReference type="PANTHER" id="PTHR11430">
    <property type="entry name" value="LIPOCALIN"/>
    <property type="match status" value="1"/>
</dbReference>
<comment type="caution">
    <text evidence="4">The sequence shown here is derived from an EMBL/GenBank/DDBJ whole genome shotgun (WGS) entry which is preliminary data.</text>
</comment>
<evidence type="ECO:0000256" key="2">
    <source>
        <dbReference type="SAM" id="SignalP"/>
    </source>
</evidence>
<proteinExistence type="inferred from homology"/>
<evidence type="ECO:0000259" key="3">
    <source>
        <dbReference type="Pfam" id="PF00061"/>
    </source>
</evidence>
<sequence>MTAMLPSLALALLCLLRAGAEVPVQPGFNAEKVPAQGAHPPVLPGLEGPAGAGCPCCVPGHGWTPPGTPSARAAARRVRMPLLFQQSGQAGHYTGTSAEEQRELRVVETDYSRYAIVQELQRRGQPTTALQLLTREQDVSPQLLQKFRELIPGAGLTEDMLAVLPKSGERAGGVHGPSAGGR</sequence>
<evidence type="ECO:0000313" key="5">
    <source>
        <dbReference type="Proteomes" id="UP000525205"/>
    </source>
</evidence>
<dbReference type="Proteomes" id="UP000525205">
    <property type="component" value="Unassembled WGS sequence"/>
</dbReference>
<dbReference type="GO" id="GO:0036094">
    <property type="term" value="F:small molecule binding"/>
    <property type="evidence" value="ECO:0007669"/>
    <property type="project" value="InterPro"/>
</dbReference>
<dbReference type="EMBL" id="VWPP01001064">
    <property type="protein sequence ID" value="NXE84713.1"/>
    <property type="molecule type" value="Genomic_DNA"/>
</dbReference>
<protein>
    <submittedName>
        <fullName evidence="4">LCN15 protein</fullName>
    </submittedName>
</protein>
<keyword evidence="2" id="KW-0732">Signal</keyword>
<feature type="non-terminal residue" evidence="4">
    <location>
        <position position="1"/>
    </location>
</feature>
<dbReference type="PANTHER" id="PTHR11430:SF77">
    <property type="entry name" value="LIPOCALIN-LIKE 1 PROTEIN"/>
    <property type="match status" value="1"/>
</dbReference>
<comment type="similarity">
    <text evidence="1">Belongs to the calycin superfamily. Lipocalin family.</text>
</comment>
<dbReference type="PRINTS" id="PR01254">
    <property type="entry name" value="PGNDSYNTHASE"/>
</dbReference>
<evidence type="ECO:0000256" key="1">
    <source>
        <dbReference type="ARBA" id="ARBA00006889"/>
    </source>
</evidence>
<dbReference type="SUPFAM" id="SSF50814">
    <property type="entry name" value="Lipocalins"/>
    <property type="match status" value="1"/>
</dbReference>
<name>A0A7K8PZ78_COCCO</name>
<feature type="chain" id="PRO_5029760594" evidence="2">
    <location>
        <begin position="21"/>
        <end position="182"/>
    </location>
</feature>
<gene>
    <name evidence="4" type="primary">Lcn15</name>
    <name evidence="4" type="ORF">COCCOC_R14462</name>
</gene>
<dbReference type="Gene3D" id="2.40.128.20">
    <property type="match status" value="1"/>
</dbReference>
<feature type="signal peptide" evidence="2">
    <location>
        <begin position="1"/>
        <end position="20"/>
    </location>
</feature>
<reference evidence="4 5" key="1">
    <citation type="submission" date="2019-09" db="EMBL/GenBank/DDBJ databases">
        <title>Bird 10,000 Genomes (B10K) Project - Family phase.</title>
        <authorList>
            <person name="Zhang G."/>
        </authorList>
    </citation>
    <scope>NUCLEOTIDE SEQUENCE [LARGE SCALE GENOMIC DNA]</scope>
    <source>
        <strain evidence="4">B10K-CU-031-03</strain>
        <tissue evidence="4">Muscle</tissue>
    </source>
</reference>
<organism evidence="4 5">
    <name type="scientific">Cochlearius cochlearius</name>
    <name type="common">Boat-billed heron</name>
    <dbReference type="NCBI Taxonomy" id="110676"/>
    <lineage>
        <taxon>Eukaryota</taxon>
        <taxon>Metazoa</taxon>
        <taxon>Chordata</taxon>
        <taxon>Craniata</taxon>
        <taxon>Vertebrata</taxon>
        <taxon>Euteleostomi</taxon>
        <taxon>Archelosauria</taxon>
        <taxon>Archosauria</taxon>
        <taxon>Dinosauria</taxon>
        <taxon>Saurischia</taxon>
        <taxon>Theropoda</taxon>
        <taxon>Coelurosauria</taxon>
        <taxon>Aves</taxon>
        <taxon>Neognathae</taxon>
        <taxon>Neoaves</taxon>
        <taxon>Aequornithes</taxon>
        <taxon>Pelecaniformes</taxon>
        <taxon>Ardeidae</taxon>
        <taxon>Cochlearius</taxon>
    </lineage>
</organism>
<dbReference type="InterPro" id="IPR002345">
    <property type="entry name" value="Lipocalin"/>
</dbReference>
<dbReference type="AlphaFoldDB" id="A0A7K8PZ78"/>
<dbReference type="InterPro" id="IPR012674">
    <property type="entry name" value="Calycin"/>
</dbReference>
<feature type="non-terminal residue" evidence="4">
    <location>
        <position position="182"/>
    </location>
</feature>
<evidence type="ECO:0000313" key="4">
    <source>
        <dbReference type="EMBL" id="NXE84713.1"/>
    </source>
</evidence>
<feature type="domain" description="Lipocalin/cytosolic fatty-acid binding" evidence="3">
    <location>
        <begin position="83"/>
        <end position="166"/>
    </location>
</feature>
<dbReference type="InterPro" id="IPR000566">
    <property type="entry name" value="Lipocln_cytosolic_FA-bd_dom"/>
</dbReference>
<keyword evidence="5" id="KW-1185">Reference proteome</keyword>
<dbReference type="Pfam" id="PF00061">
    <property type="entry name" value="Lipocalin"/>
    <property type="match status" value="1"/>
</dbReference>
<accession>A0A7K8PZ78</accession>